<name>A0ACB9LXY1_BAUVA</name>
<dbReference type="EMBL" id="CM039435">
    <property type="protein sequence ID" value="KAI4316709.1"/>
    <property type="molecule type" value="Genomic_DNA"/>
</dbReference>
<keyword evidence="2" id="KW-1185">Reference proteome</keyword>
<gene>
    <name evidence="1" type="ORF">L6164_024664</name>
</gene>
<evidence type="ECO:0000313" key="2">
    <source>
        <dbReference type="Proteomes" id="UP000828941"/>
    </source>
</evidence>
<accession>A0ACB9LXY1</accession>
<protein>
    <submittedName>
        <fullName evidence="1">Uncharacterized protein</fullName>
    </submittedName>
</protein>
<dbReference type="Proteomes" id="UP000828941">
    <property type="component" value="Chromosome 10"/>
</dbReference>
<proteinExistence type="predicted"/>
<sequence length="597" mass="69794">MEGSSLPKLVKTPSSKALVIRINLVVLAFFLLLYATFLLRPSSSVYFENAASLVRCSLRECHHKTEQSIKMKAVLEEPQTKSRRPKAAEGNASKIEVPSLFREMGKGMKIGLVNMDEDDVSEWSSQGETIPIYFERVSQFFNWTDLFPEWIDEEEESDVPTCPEIPMPEFSGYESMDVVVAKLPCKYPQEGWRRDVFRLQVHLIVANLAVTKLRKDWNWKTKVVFLSKCRPMLELFLCDDLVKQEGDWWYFQPGVKRLEQKVTLPIGSCRLALPLWEQGIDEVYDLSKIQRSVASKARMKQEAYATLLHSSEGYVCGAITLAQSLLRTGTTRDLILLIDSSISVPKREALVAAGWKIRIITRIRNPRAEKDTYNEYNYSKFRLWQLTEYKKIIFIDSDIIVLRNLDILFHFPQMSATGNDQSIFNSGIMVIEPSNCTFNILMENREEIISYNGGDQGFLNEIFVWWHRFPRRVNFLKNFWSNTTLEASVKNGLFGSDPPKLYAIHYLGLKPWHCYRDYDCNWDVEDQRVYASDVAHARWWKLHDEMDEKLQRLCRLTRQRRTELNWERRRSWRRGSADGHWRMNITDRRRSGSLLMD</sequence>
<comment type="caution">
    <text evidence="1">The sequence shown here is derived from an EMBL/GenBank/DDBJ whole genome shotgun (WGS) entry which is preliminary data.</text>
</comment>
<reference evidence="1 2" key="1">
    <citation type="journal article" date="2022" name="DNA Res.">
        <title>Chromosomal-level genome assembly of the orchid tree Bauhinia variegata (Leguminosae; Cercidoideae) supports the allotetraploid origin hypothesis of Bauhinia.</title>
        <authorList>
            <person name="Zhong Y."/>
            <person name="Chen Y."/>
            <person name="Zheng D."/>
            <person name="Pang J."/>
            <person name="Liu Y."/>
            <person name="Luo S."/>
            <person name="Meng S."/>
            <person name="Qian L."/>
            <person name="Wei D."/>
            <person name="Dai S."/>
            <person name="Zhou R."/>
        </authorList>
    </citation>
    <scope>NUCLEOTIDE SEQUENCE [LARGE SCALE GENOMIC DNA]</scope>
    <source>
        <strain evidence="1">BV-YZ2020</strain>
    </source>
</reference>
<organism evidence="1 2">
    <name type="scientific">Bauhinia variegata</name>
    <name type="common">Purple orchid tree</name>
    <name type="synonym">Phanera variegata</name>
    <dbReference type="NCBI Taxonomy" id="167791"/>
    <lineage>
        <taxon>Eukaryota</taxon>
        <taxon>Viridiplantae</taxon>
        <taxon>Streptophyta</taxon>
        <taxon>Embryophyta</taxon>
        <taxon>Tracheophyta</taxon>
        <taxon>Spermatophyta</taxon>
        <taxon>Magnoliopsida</taxon>
        <taxon>eudicotyledons</taxon>
        <taxon>Gunneridae</taxon>
        <taxon>Pentapetalae</taxon>
        <taxon>rosids</taxon>
        <taxon>fabids</taxon>
        <taxon>Fabales</taxon>
        <taxon>Fabaceae</taxon>
        <taxon>Cercidoideae</taxon>
        <taxon>Cercideae</taxon>
        <taxon>Bauhiniinae</taxon>
        <taxon>Bauhinia</taxon>
    </lineage>
</organism>
<evidence type="ECO:0000313" key="1">
    <source>
        <dbReference type="EMBL" id="KAI4316709.1"/>
    </source>
</evidence>